<feature type="transmembrane region" description="Helical" evidence="2">
    <location>
        <begin position="140"/>
        <end position="162"/>
    </location>
</feature>
<name>A0AAD3H171_9STRA</name>
<dbReference type="Proteomes" id="UP001054902">
    <property type="component" value="Unassembled WGS sequence"/>
</dbReference>
<proteinExistence type="predicted"/>
<keyword evidence="2" id="KW-0812">Transmembrane</keyword>
<reference evidence="3 4" key="1">
    <citation type="journal article" date="2021" name="Sci. Rep.">
        <title>The genome of the diatom Chaetoceros tenuissimus carries an ancient integrated fragment of an extant virus.</title>
        <authorList>
            <person name="Hongo Y."/>
            <person name="Kimura K."/>
            <person name="Takaki Y."/>
            <person name="Yoshida Y."/>
            <person name="Baba S."/>
            <person name="Kobayashi G."/>
            <person name="Nagasaki K."/>
            <person name="Hano T."/>
            <person name="Tomaru Y."/>
        </authorList>
    </citation>
    <scope>NUCLEOTIDE SEQUENCE [LARGE SCALE GENOMIC DNA]</scope>
    <source>
        <strain evidence="3 4">NIES-3715</strain>
    </source>
</reference>
<keyword evidence="2" id="KW-0472">Membrane</keyword>
<evidence type="ECO:0000313" key="4">
    <source>
        <dbReference type="Proteomes" id="UP001054902"/>
    </source>
</evidence>
<feature type="region of interest" description="Disordered" evidence="1">
    <location>
        <begin position="328"/>
        <end position="391"/>
    </location>
</feature>
<comment type="caution">
    <text evidence="3">The sequence shown here is derived from an EMBL/GenBank/DDBJ whole genome shotgun (WGS) entry which is preliminary data.</text>
</comment>
<evidence type="ECO:0000256" key="1">
    <source>
        <dbReference type="SAM" id="MobiDB-lite"/>
    </source>
</evidence>
<gene>
    <name evidence="3" type="ORF">CTEN210_03005</name>
</gene>
<feature type="region of interest" description="Disordered" evidence="1">
    <location>
        <begin position="415"/>
        <end position="439"/>
    </location>
</feature>
<organism evidence="3 4">
    <name type="scientific">Chaetoceros tenuissimus</name>
    <dbReference type="NCBI Taxonomy" id="426638"/>
    <lineage>
        <taxon>Eukaryota</taxon>
        <taxon>Sar</taxon>
        <taxon>Stramenopiles</taxon>
        <taxon>Ochrophyta</taxon>
        <taxon>Bacillariophyta</taxon>
        <taxon>Coscinodiscophyceae</taxon>
        <taxon>Chaetocerotophycidae</taxon>
        <taxon>Chaetocerotales</taxon>
        <taxon>Chaetocerotaceae</taxon>
        <taxon>Chaetoceros</taxon>
    </lineage>
</organism>
<dbReference type="AlphaFoldDB" id="A0AAD3H171"/>
<accession>A0AAD3H171</accession>
<keyword evidence="4" id="KW-1185">Reference proteome</keyword>
<dbReference type="EMBL" id="BLLK01000022">
    <property type="protein sequence ID" value="GFH46531.1"/>
    <property type="molecule type" value="Genomic_DNA"/>
</dbReference>
<protein>
    <submittedName>
        <fullName evidence="3">Uncharacterized protein</fullName>
    </submittedName>
</protein>
<sequence>MNDVTEGVITSSPSTETLIDYDFILEFQAEELMLNSEVDALVSTSLQLLNESCDLVTDVMKVHDVQVNDQSLSINRDFLILDITLHTSTDANRIINEKSDREAISKCFESNYRSITDSISAQRAILVGDTFQVQQTQREFPVLIVSLIAGGCTVALMLIFLVDRSLRKRYEDDLDNVSDVENAEIRRTENKDEFNTNPIQHQMIQVGNKTPTNIIANNPNQQYRSPVQYIRPSSRLNLDLEEMSSDESLLSLAKGCAETPTESCAHDEQLFQNASFGQRNYEEVVEQYNASNVNETYRSERKYKDNIDMIMDDIHCTMTDVESIINDGQSAPYSRKSGHYPSKNHTDKESNISNKFLSEISPPPSLASSKRTQSKVLSISRNPSQNSYETMNDTGCQGRWIDMIDMGKYVGHLGQQHDKNRTNENKAKSRFSSRLEMEI</sequence>
<evidence type="ECO:0000313" key="3">
    <source>
        <dbReference type="EMBL" id="GFH46531.1"/>
    </source>
</evidence>
<feature type="compositionally biased region" description="Polar residues" evidence="1">
    <location>
        <begin position="366"/>
        <end position="391"/>
    </location>
</feature>
<keyword evidence="2" id="KW-1133">Transmembrane helix</keyword>
<evidence type="ECO:0000256" key="2">
    <source>
        <dbReference type="SAM" id="Phobius"/>
    </source>
</evidence>